<name>A0AAW4W2W1_9FIRM</name>
<keyword evidence="5" id="KW-0812">Transmembrane</keyword>
<gene>
    <name evidence="7" type="ORF">LKD40_07775</name>
</gene>
<dbReference type="PROSITE" id="PS50885">
    <property type="entry name" value="HAMP"/>
    <property type="match status" value="1"/>
</dbReference>
<dbReference type="InterPro" id="IPR036890">
    <property type="entry name" value="HATPase_C_sf"/>
</dbReference>
<accession>A0AAW4W2W1</accession>
<dbReference type="EMBL" id="JAJEQQ010000009">
    <property type="protein sequence ID" value="MCC2227696.1"/>
    <property type="molecule type" value="Genomic_DNA"/>
</dbReference>
<evidence type="ECO:0000256" key="2">
    <source>
        <dbReference type="ARBA" id="ARBA00022553"/>
    </source>
</evidence>
<comment type="caution">
    <text evidence="7">The sequence shown here is derived from an EMBL/GenBank/DDBJ whole genome shotgun (WGS) entry which is preliminary data.</text>
</comment>
<dbReference type="SMART" id="SM00304">
    <property type="entry name" value="HAMP"/>
    <property type="match status" value="1"/>
</dbReference>
<evidence type="ECO:0000256" key="3">
    <source>
        <dbReference type="ARBA" id="ARBA00022679"/>
    </source>
</evidence>
<evidence type="ECO:0000313" key="8">
    <source>
        <dbReference type="Proteomes" id="UP001198612"/>
    </source>
</evidence>
<dbReference type="SUPFAM" id="SSF55874">
    <property type="entry name" value="ATPase domain of HSP90 chaperone/DNA topoisomerase II/histidine kinase"/>
    <property type="match status" value="1"/>
</dbReference>
<feature type="domain" description="HAMP" evidence="6">
    <location>
        <begin position="320"/>
        <end position="375"/>
    </location>
</feature>
<organism evidence="7 8">
    <name type="scientific">Blautia fusiformis</name>
    <dbReference type="NCBI Taxonomy" id="2881264"/>
    <lineage>
        <taxon>Bacteria</taxon>
        <taxon>Bacillati</taxon>
        <taxon>Bacillota</taxon>
        <taxon>Clostridia</taxon>
        <taxon>Lachnospirales</taxon>
        <taxon>Lachnospiraceae</taxon>
        <taxon>Blautia</taxon>
    </lineage>
</organism>
<comment type="subcellular location">
    <subcellularLocation>
        <location evidence="1">Membrane</location>
    </subcellularLocation>
</comment>
<dbReference type="GO" id="GO:0016020">
    <property type="term" value="C:membrane"/>
    <property type="evidence" value="ECO:0007669"/>
    <property type="project" value="UniProtKB-SubCell"/>
</dbReference>
<keyword evidence="8" id="KW-1185">Reference proteome</keyword>
<evidence type="ECO:0000256" key="4">
    <source>
        <dbReference type="SAM" id="Coils"/>
    </source>
</evidence>
<dbReference type="Pfam" id="PF06580">
    <property type="entry name" value="His_kinase"/>
    <property type="match status" value="1"/>
</dbReference>
<feature type="transmembrane region" description="Helical" evidence="5">
    <location>
        <begin position="12"/>
        <end position="33"/>
    </location>
</feature>
<evidence type="ECO:0000256" key="1">
    <source>
        <dbReference type="ARBA" id="ARBA00004370"/>
    </source>
</evidence>
<dbReference type="AlphaFoldDB" id="A0AAW4W2W1"/>
<dbReference type="PANTHER" id="PTHR34220:SF7">
    <property type="entry name" value="SENSOR HISTIDINE KINASE YPDA"/>
    <property type="match status" value="1"/>
</dbReference>
<reference evidence="7 8" key="1">
    <citation type="submission" date="2021-10" db="EMBL/GenBank/DDBJ databases">
        <title>Anaerobic single-cell dispensing facilitates the cultivation of human gut bacteria.</title>
        <authorList>
            <person name="Afrizal A."/>
        </authorList>
    </citation>
    <scope>NUCLEOTIDE SEQUENCE [LARGE SCALE GENOMIC DNA]</scope>
    <source>
        <strain evidence="7 8">CLA-AA-H217</strain>
    </source>
</reference>
<evidence type="ECO:0000313" key="7">
    <source>
        <dbReference type="EMBL" id="MCC2227696.1"/>
    </source>
</evidence>
<feature type="coiled-coil region" evidence="4">
    <location>
        <begin position="353"/>
        <end position="387"/>
    </location>
</feature>
<sequence length="600" mass="67932">MKTRSLQSKLFIAYLGMACLILFSFAIFFYVFASGQLKKSQISAMSTLNSTFQSQVDSAIQNLDTVSVNINYSNMSKSVLDQKFDLNISDEMLSAMSDLFISLSGTELKADQVNLYDFSGYVLQAGLSTMVKKSDDSHNEWIQKAREANGKKVLTAPYSTYVYSKSARYPQWFISLYRSFTNQYGRGVGVIETAKQCKSIFKSIISYEKKNHGNAASVYVFNESGDLIYPYDITADDTNDISKYYKLTDSDQDTLTIQSPVTDQKEYVSRLNSAYTGYTYLTIQPESVILAPAYKMLKILLAVVATFLAAAIIVSYRLSRSVVKPVKHLKHIIQRMELDTLGQEKVTSYPVSVNELEELYQAFQLMSDNLKDSMTQLNEAKEQEMKARSMALQSQINPHFYYNSLSSIMVLAENGDTDTVEKMCRNLSRIMRYITNTAETTVTLREELDYVQKYLYCMKVRYQSSLNYSIDVDESLLDQPVPKLIIQPIVENAIKYGSDCEPPWTITISSTINQNSWQIDVTDTGPGFTEKAKKKINSDIMNAIRNPGMPALKINGLGTVNVFLRWKLFCKDDIIFRYGNTADGHGIVSIGRYFQTDAEE</sequence>
<evidence type="ECO:0000256" key="5">
    <source>
        <dbReference type="SAM" id="Phobius"/>
    </source>
</evidence>
<dbReference type="InterPro" id="IPR050640">
    <property type="entry name" value="Bact_2-comp_sensor_kinase"/>
</dbReference>
<dbReference type="GO" id="GO:0000155">
    <property type="term" value="F:phosphorelay sensor kinase activity"/>
    <property type="evidence" value="ECO:0007669"/>
    <property type="project" value="InterPro"/>
</dbReference>
<keyword evidence="5" id="KW-1133">Transmembrane helix</keyword>
<dbReference type="InterPro" id="IPR010559">
    <property type="entry name" value="Sig_transdc_His_kin_internal"/>
</dbReference>
<keyword evidence="2" id="KW-0597">Phosphoprotein</keyword>
<keyword evidence="3" id="KW-0808">Transferase</keyword>
<dbReference type="Gene3D" id="6.10.340.10">
    <property type="match status" value="1"/>
</dbReference>
<keyword evidence="7" id="KW-0418">Kinase</keyword>
<evidence type="ECO:0000259" key="6">
    <source>
        <dbReference type="PROSITE" id="PS50885"/>
    </source>
</evidence>
<dbReference type="RefSeq" id="WP_227588612.1">
    <property type="nucleotide sequence ID" value="NZ_JAJEQQ010000009.1"/>
</dbReference>
<dbReference type="InterPro" id="IPR003660">
    <property type="entry name" value="HAMP_dom"/>
</dbReference>
<proteinExistence type="predicted"/>
<keyword evidence="5" id="KW-0472">Membrane</keyword>
<keyword evidence="4" id="KW-0175">Coiled coil</keyword>
<feature type="transmembrane region" description="Helical" evidence="5">
    <location>
        <begin position="299"/>
        <end position="318"/>
    </location>
</feature>
<dbReference type="PANTHER" id="PTHR34220">
    <property type="entry name" value="SENSOR HISTIDINE KINASE YPDA"/>
    <property type="match status" value="1"/>
</dbReference>
<dbReference type="Gene3D" id="3.30.565.10">
    <property type="entry name" value="Histidine kinase-like ATPase, C-terminal domain"/>
    <property type="match status" value="1"/>
</dbReference>
<protein>
    <submittedName>
        <fullName evidence="7">Sensor histidine kinase</fullName>
    </submittedName>
</protein>
<dbReference type="Proteomes" id="UP001198612">
    <property type="component" value="Unassembled WGS sequence"/>
</dbReference>